<dbReference type="InterPro" id="IPR009057">
    <property type="entry name" value="Homeodomain-like_sf"/>
</dbReference>
<dbReference type="PANTHER" id="PTHR43479:SF11">
    <property type="entry name" value="ACREF_ENVCD OPERON REPRESSOR-RELATED"/>
    <property type="match status" value="1"/>
</dbReference>
<evidence type="ECO:0000256" key="3">
    <source>
        <dbReference type="PROSITE-ProRule" id="PRU00335"/>
    </source>
</evidence>
<accession>J8HRM1</accession>
<dbReference type="Proteomes" id="UP000006960">
    <property type="component" value="Unassembled WGS sequence"/>
</dbReference>
<dbReference type="SUPFAM" id="SSF46689">
    <property type="entry name" value="Homeodomain-like"/>
    <property type="match status" value="1"/>
</dbReference>
<comment type="caution">
    <text evidence="5">The sequence shown here is derived from an EMBL/GenBank/DDBJ whole genome shotgun (WGS) entry which is preliminary data.</text>
</comment>
<gene>
    <name evidence="5" type="ORF">IIG_04823</name>
</gene>
<evidence type="ECO:0000259" key="4">
    <source>
        <dbReference type="PROSITE" id="PS50977"/>
    </source>
</evidence>
<name>J8HRM1_BACCE</name>
<sequence>MNKKKKYVIDKAHELFIEKGYHATSIQDILNHSGISKGSFYNYFSSKGELFKTVFSSILEEIEIERDKLLIGEECTDITVYIEQVILIMELNRKNKLMQLIEDVIVSNDPELIAFIKKSKYLFLNWVYKRFLDIFPEDKAIYLMDCAVIFIGILQNILHTNNVWNETITTKQIVTYCMDRVITILEDISQKNIQLFTPDHINELLPQSSYNDFFNNEFSIATLNLKKTIEKTLNDKEQKITTYLSLLHFIQEEIMYNKENPRIFLIESALSTLKNSHELNKRQEYIQYEEILKSMNYHPIS</sequence>
<dbReference type="HOGENOM" id="CLU_063824_1_0_9"/>
<dbReference type="EMBL" id="AHEU01000038">
    <property type="protein sequence ID" value="EJR27796.1"/>
    <property type="molecule type" value="Genomic_DNA"/>
</dbReference>
<feature type="DNA-binding region" description="H-T-H motif" evidence="3">
    <location>
        <begin position="25"/>
        <end position="44"/>
    </location>
</feature>
<organism evidence="5 6">
    <name type="scientific">Bacillus cereus VD048</name>
    <dbReference type="NCBI Taxonomy" id="1053226"/>
    <lineage>
        <taxon>Bacteria</taxon>
        <taxon>Bacillati</taxon>
        <taxon>Bacillota</taxon>
        <taxon>Bacilli</taxon>
        <taxon>Bacillales</taxon>
        <taxon>Bacillaceae</taxon>
        <taxon>Bacillus</taxon>
        <taxon>Bacillus cereus group</taxon>
    </lineage>
</organism>
<dbReference type="PATRIC" id="fig|1053226.3.peg.4919"/>
<dbReference type="PROSITE" id="PS50977">
    <property type="entry name" value="HTH_TETR_2"/>
    <property type="match status" value="1"/>
</dbReference>
<keyword evidence="2 3" id="KW-0238">DNA-binding</keyword>
<dbReference type="InterPro" id="IPR001647">
    <property type="entry name" value="HTH_TetR"/>
</dbReference>
<evidence type="ECO:0000313" key="6">
    <source>
        <dbReference type="Proteomes" id="UP000006960"/>
    </source>
</evidence>
<dbReference type="PROSITE" id="PS01081">
    <property type="entry name" value="HTH_TETR_1"/>
    <property type="match status" value="1"/>
</dbReference>
<dbReference type="GO" id="GO:0003677">
    <property type="term" value="F:DNA binding"/>
    <property type="evidence" value="ECO:0007669"/>
    <property type="project" value="UniProtKB-UniRule"/>
</dbReference>
<reference evidence="5 6" key="1">
    <citation type="submission" date="2012-04" db="EMBL/GenBank/DDBJ databases">
        <title>The Genome Sequence of Bacillus cereus VD048.</title>
        <authorList>
            <consortium name="The Broad Institute Genome Sequencing Platform"/>
            <consortium name="The Broad Institute Genome Sequencing Center for Infectious Disease"/>
            <person name="Feldgarden M."/>
            <person name="Van der Auwera G.A."/>
            <person name="Mahillon J."/>
            <person name="Duprez V."/>
            <person name="Timmery S."/>
            <person name="Mattelet C."/>
            <person name="Dierick K."/>
            <person name="Sun M."/>
            <person name="Yu Z."/>
            <person name="Zhu L."/>
            <person name="Hu X."/>
            <person name="Shank E.B."/>
            <person name="Swiecicka I."/>
            <person name="Hansen B.M."/>
            <person name="Andrup L."/>
            <person name="Young S.K."/>
            <person name="Zeng Q."/>
            <person name="Gargeya S."/>
            <person name="Fitzgerald M."/>
            <person name="Haas B."/>
            <person name="Abouelleil A."/>
            <person name="Alvarado L."/>
            <person name="Arachchi H.M."/>
            <person name="Berlin A."/>
            <person name="Chapman S.B."/>
            <person name="Goldberg J."/>
            <person name="Griggs A."/>
            <person name="Gujja S."/>
            <person name="Hansen M."/>
            <person name="Howarth C."/>
            <person name="Imamovic A."/>
            <person name="Larimer J."/>
            <person name="McCowen C."/>
            <person name="Montmayeur A."/>
            <person name="Murphy C."/>
            <person name="Neiman D."/>
            <person name="Pearson M."/>
            <person name="Priest M."/>
            <person name="Roberts A."/>
            <person name="Saif S."/>
            <person name="Shea T."/>
            <person name="Sisk P."/>
            <person name="Sykes S."/>
            <person name="Wortman J."/>
            <person name="Nusbaum C."/>
            <person name="Birren B."/>
        </authorList>
    </citation>
    <scope>NUCLEOTIDE SEQUENCE [LARGE SCALE GENOMIC DNA]</scope>
    <source>
        <strain evidence="5 6">VD048</strain>
    </source>
</reference>
<dbReference type="AlphaFoldDB" id="J8HRM1"/>
<dbReference type="Pfam" id="PF00440">
    <property type="entry name" value="TetR_N"/>
    <property type="match status" value="1"/>
</dbReference>
<feature type="domain" description="HTH tetR-type" evidence="4">
    <location>
        <begin position="2"/>
        <end position="62"/>
    </location>
</feature>
<keyword evidence="1" id="KW-0678">Repressor</keyword>
<dbReference type="PRINTS" id="PR00455">
    <property type="entry name" value="HTHTETR"/>
</dbReference>
<proteinExistence type="predicted"/>
<evidence type="ECO:0000256" key="2">
    <source>
        <dbReference type="ARBA" id="ARBA00023125"/>
    </source>
</evidence>
<dbReference type="InterPro" id="IPR023772">
    <property type="entry name" value="DNA-bd_HTH_TetR-type_CS"/>
</dbReference>
<evidence type="ECO:0000256" key="1">
    <source>
        <dbReference type="ARBA" id="ARBA00022491"/>
    </source>
</evidence>
<dbReference type="Gene3D" id="1.10.357.10">
    <property type="entry name" value="Tetracycline Repressor, domain 2"/>
    <property type="match status" value="1"/>
</dbReference>
<dbReference type="RefSeq" id="WP_002166587.1">
    <property type="nucleotide sequence ID" value="NZ_JH792312.1"/>
</dbReference>
<dbReference type="InterPro" id="IPR050624">
    <property type="entry name" value="HTH-type_Tx_Regulator"/>
</dbReference>
<dbReference type="PANTHER" id="PTHR43479">
    <property type="entry name" value="ACREF/ENVCD OPERON REPRESSOR-RELATED"/>
    <property type="match status" value="1"/>
</dbReference>
<protein>
    <recommendedName>
        <fullName evidence="4">HTH tetR-type domain-containing protein</fullName>
    </recommendedName>
</protein>
<evidence type="ECO:0000313" key="5">
    <source>
        <dbReference type="EMBL" id="EJR27796.1"/>
    </source>
</evidence>